<dbReference type="EMBL" id="CAJVQC010027131">
    <property type="protein sequence ID" value="CAG8735457.1"/>
    <property type="molecule type" value="Genomic_DNA"/>
</dbReference>
<evidence type="ECO:0000313" key="2">
    <source>
        <dbReference type="Proteomes" id="UP000789920"/>
    </source>
</evidence>
<dbReference type="Proteomes" id="UP000789920">
    <property type="component" value="Unassembled WGS sequence"/>
</dbReference>
<sequence>MVLEITLYTHLDVDADIAQGELSMIDYTVKQFHLQSILVLQAQLTIKLHAMILKAFQMSTV</sequence>
<name>A0ACA9Q314_9GLOM</name>
<reference evidence="1" key="1">
    <citation type="submission" date="2021-06" db="EMBL/GenBank/DDBJ databases">
        <authorList>
            <person name="Kallberg Y."/>
            <person name="Tangrot J."/>
            <person name="Rosling A."/>
        </authorList>
    </citation>
    <scope>NUCLEOTIDE SEQUENCE</scope>
    <source>
        <strain evidence="1">MA461A</strain>
    </source>
</reference>
<gene>
    <name evidence="1" type="ORF">RPERSI_LOCUS12608</name>
</gene>
<organism evidence="1 2">
    <name type="scientific">Racocetra persica</name>
    <dbReference type="NCBI Taxonomy" id="160502"/>
    <lineage>
        <taxon>Eukaryota</taxon>
        <taxon>Fungi</taxon>
        <taxon>Fungi incertae sedis</taxon>
        <taxon>Mucoromycota</taxon>
        <taxon>Glomeromycotina</taxon>
        <taxon>Glomeromycetes</taxon>
        <taxon>Diversisporales</taxon>
        <taxon>Gigasporaceae</taxon>
        <taxon>Racocetra</taxon>
    </lineage>
</organism>
<keyword evidence="2" id="KW-1185">Reference proteome</keyword>
<feature type="non-terminal residue" evidence="1">
    <location>
        <position position="61"/>
    </location>
</feature>
<accession>A0ACA9Q314</accession>
<evidence type="ECO:0000313" key="1">
    <source>
        <dbReference type="EMBL" id="CAG8735457.1"/>
    </source>
</evidence>
<protein>
    <submittedName>
        <fullName evidence="1">25397_t:CDS:1</fullName>
    </submittedName>
</protein>
<proteinExistence type="predicted"/>
<comment type="caution">
    <text evidence="1">The sequence shown here is derived from an EMBL/GenBank/DDBJ whole genome shotgun (WGS) entry which is preliminary data.</text>
</comment>